<comment type="caution">
    <text evidence="2">The sequence shown here is derived from an EMBL/GenBank/DDBJ whole genome shotgun (WGS) entry which is preliminary data.</text>
</comment>
<dbReference type="Proteomes" id="UP000030816">
    <property type="component" value="Unassembled WGS sequence"/>
</dbReference>
<dbReference type="RefSeq" id="XP_040682450.1">
    <property type="nucleotide sequence ID" value="XM_040819185.1"/>
</dbReference>
<evidence type="ECO:0000256" key="1">
    <source>
        <dbReference type="SAM" id="MobiDB-lite"/>
    </source>
</evidence>
<dbReference type="GO" id="GO:0005739">
    <property type="term" value="C:mitochondrion"/>
    <property type="evidence" value="ECO:0007669"/>
    <property type="project" value="TreeGrafter"/>
</dbReference>
<dbReference type="Pfam" id="PF13344">
    <property type="entry name" value="Hydrolase_6"/>
    <property type="match status" value="1"/>
</dbReference>
<accession>A0A0B2X7B5</accession>
<dbReference type="Pfam" id="PF13242">
    <property type="entry name" value="Hydrolase_like"/>
    <property type="match status" value="1"/>
</dbReference>
<keyword evidence="2" id="KW-0378">Hydrolase</keyword>
<organism evidence="2 3">
    <name type="scientific">Metarhizium album (strain ARSEF 1941)</name>
    <dbReference type="NCBI Taxonomy" id="1081103"/>
    <lineage>
        <taxon>Eukaryota</taxon>
        <taxon>Fungi</taxon>
        <taxon>Dikarya</taxon>
        <taxon>Ascomycota</taxon>
        <taxon>Pezizomycotina</taxon>
        <taxon>Sordariomycetes</taxon>
        <taxon>Hypocreomycetidae</taxon>
        <taxon>Hypocreales</taxon>
        <taxon>Clavicipitaceae</taxon>
        <taxon>Metarhizium</taxon>
    </lineage>
</organism>
<dbReference type="GeneID" id="63734841"/>
<feature type="region of interest" description="Disordered" evidence="1">
    <location>
        <begin position="10"/>
        <end position="66"/>
    </location>
</feature>
<dbReference type="GO" id="GO:0016787">
    <property type="term" value="F:hydrolase activity"/>
    <property type="evidence" value="ECO:0007669"/>
    <property type="project" value="UniProtKB-KW"/>
</dbReference>
<dbReference type="GO" id="GO:0046474">
    <property type="term" value="P:glycerophospholipid biosynthetic process"/>
    <property type="evidence" value="ECO:0007669"/>
    <property type="project" value="TreeGrafter"/>
</dbReference>
<dbReference type="STRING" id="1081103.A0A0B2X7B5"/>
<dbReference type="InterPro" id="IPR023214">
    <property type="entry name" value="HAD_sf"/>
</dbReference>
<dbReference type="AlphaFoldDB" id="A0A0B2X7B5"/>
<proteinExistence type="predicted"/>
<name>A0A0B2X7B5_METAS</name>
<dbReference type="EMBL" id="AZHE01000001">
    <property type="protein sequence ID" value="KHO01385.1"/>
    <property type="molecule type" value="Genomic_DNA"/>
</dbReference>
<dbReference type="SUPFAM" id="SSF56784">
    <property type="entry name" value="HAD-like"/>
    <property type="match status" value="1"/>
</dbReference>
<reference evidence="2 3" key="1">
    <citation type="journal article" date="2014" name="Proc. Natl. Acad. Sci. U.S.A.">
        <title>Trajectory and genomic determinants of fungal-pathogen speciation and host adaptation.</title>
        <authorList>
            <person name="Hu X."/>
            <person name="Xiao G."/>
            <person name="Zheng P."/>
            <person name="Shang Y."/>
            <person name="Su Y."/>
            <person name="Zhang X."/>
            <person name="Liu X."/>
            <person name="Zhan S."/>
            <person name="St Leger R.J."/>
            <person name="Wang C."/>
        </authorList>
    </citation>
    <scope>NUCLEOTIDE SEQUENCE [LARGE SCALE GENOMIC DNA]</scope>
    <source>
        <strain evidence="2 3">ARSEF 1941</strain>
    </source>
</reference>
<dbReference type="NCBIfam" id="TIGR01456">
    <property type="entry name" value="CECR5"/>
    <property type="match status" value="1"/>
</dbReference>
<dbReference type="InterPro" id="IPR006357">
    <property type="entry name" value="HAD-SF_hydro_IIA"/>
</dbReference>
<sequence length="492" mass="54558">MSRVALCTRRLGLTATTKPPRRPPSLIRHAESRQASQAHVRGLHSTSYLSQRSSHAPKGDAAWPSAPDGGSVSDIAFAFDIDGVLYRGGQGIPGAHEMLRSIRSKNMRYVFLTNGGGAHEDAKAASLIKRLGLSLDEDVIRDRVILSHTPMRGWAREVKKQTVLITGSHPETARKIANESGPRGPLRPKNGLYIFRRLTSFLLRYGFDRAVTPADLIHANGHLYPFDKLKDTLHSEFRPLPDGKSASAVTDPYSTSVAGNALRIDQILVWNDPRDWSLDIQVIHDLLVSHKGYLGTFSSRNGNRTLPNNGWQQDGQPELWISNLDLVWKAEYHMNRFGTGAFLEALKGVWRAVTNGAELQYNALGKPSQFTYDYAHTRLLQYYSTMEGGKQADGGRKDIAPLRRVYMIGDNPESDIRGANEYCPEDGTEWVSILVRTGVWTETEAEREPRYKPAAIVDDVVDGIVWALRNEGVDIDRKTLLAPGAGGWNEGG</sequence>
<dbReference type="PANTHER" id="PTHR14269:SF57">
    <property type="entry name" value="SUPERFAMILY HYDROLASE, PUTATIVE (AFU_ORTHOLOGUE AFUA_2G02580)-RELATED"/>
    <property type="match status" value="1"/>
</dbReference>
<protein>
    <submittedName>
        <fullName evidence="2">HAD-superfamily hydrolase, subfamily IIA, CECR5</fullName>
    </submittedName>
</protein>
<gene>
    <name evidence="2" type="ORF">MAM_00386</name>
</gene>
<dbReference type="PANTHER" id="PTHR14269">
    <property type="entry name" value="CDP-DIACYLGLYCEROL--GLYCEROL-3-PHOSPHATE 3-PHOSPHATIDYLTRANSFERASE-RELATED"/>
    <property type="match status" value="1"/>
</dbReference>
<dbReference type="InterPro" id="IPR006353">
    <property type="entry name" value="HAD-SF_hydro_IIA_CECR5"/>
</dbReference>
<feature type="compositionally biased region" description="Polar residues" evidence="1">
    <location>
        <begin position="44"/>
        <end position="54"/>
    </location>
</feature>
<dbReference type="InterPro" id="IPR050324">
    <property type="entry name" value="CDP-alcohol_PTase-I"/>
</dbReference>
<evidence type="ECO:0000313" key="2">
    <source>
        <dbReference type="EMBL" id="KHO01385.1"/>
    </source>
</evidence>
<dbReference type="Gene3D" id="3.40.50.1000">
    <property type="entry name" value="HAD superfamily/HAD-like"/>
    <property type="match status" value="2"/>
</dbReference>
<dbReference type="InterPro" id="IPR036412">
    <property type="entry name" value="HAD-like_sf"/>
</dbReference>
<keyword evidence="3" id="KW-1185">Reference proteome</keyword>
<dbReference type="HOGENOM" id="CLU_030880_1_1_1"/>
<dbReference type="OrthoDB" id="270009at2759"/>
<evidence type="ECO:0000313" key="3">
    <source>
        <dbReference type="Proteomes" id="UP000030816"/>
    </source>
</evidence>